<evidence type="ECO:0000256" key="1">
    <source>
        <dbReference type="SAM" id="MobiDB-lite"/>
    </source>
</evidence>
<dbReference type="EMBL" id="LSBJ02000002">
    <property type="protein sequence ID" value="OAQ59675.1"/>
    <property type="molecule type" value="Genomic_DNA"/>
</dbReference>
<dbReference type="PANTHER" id="PTHR38116">
    <property type="entry name" value="CHROMOSOME 7, WHOLE GENOME SHOTGUN SEQUENCE"/>
    <property type="match status" value="1"/>
</dbReference>
<feature type="region of interest" description="Disordered" evidence="1">
    <location>
        <begin position="28"/>
        <end position="47"/>
    </location>
</feature>
<evidence type="ECO:0000313" key="2">
    <source>
        <dbReference type="EMBL" id="OAQ59675.1"/>
    </source>
</evidence>
<comment type="caution">
    <text evidence="2">The sequence shown here is derived from an EMBL/GenBank/DDBJ whole genome shotgun (WGS) entry which is preliminary data.</text>
</comment>
<dbReference type="AlphaFoldDB" id="A0A179F2K4"/>
<dbReference type="GeneID" id="28847328"/>
<dbReference type="CDD" id="cd14688">
    <property type="entry name" value="bZIP_YAP"/>
    <property type="match status" value="1"/>
</dbReference>
<dbReference type="RefSeq" id="XP_018137668.1">
    <property type="nucleotide sequence ID" value="XM_018283334.1"/>
</dbReference>
<dbReference type="STRING" id="1380566.A0A179F2K4"/>
<protein>
    <recommendedName>
        <fullName evidence="4">BZIP domain-containing protein</fullName>
    </recommendedName>
</protein>
<evidence type="ECO:0000313" key="3">
    <source>
        <dbReference type="Proteomes" id="UP000078397"/>
    </source>
</evidence>
<dbReference type="OrthoDB" id="4938142at2759"/>
<dbReference type="KEGG" id="pchm:VFPPC_03884"/>
<dbReference type="InterPro" id="IPR021833">
    <property type="entry name" value="DUF3425"/>
</dbReference>
<proteinExistence type="predicted"/>
<reference evidence="2 3" key="1">
    <citation type="journal article" date="2016" name="PLoS Pathog.">
        <title>Biosynthesis of antibiotic leucinostatins in bio-control fungus Purpureocillium lilacinum and their inhibition on phytophthora revealed by genome mining.</title>
        <authorList>
            <person name="Wang G."/>
            <person name="Liu Z."/>
            <person name="Lin R."/>
            <person name="Li E."/>
            <person name="Mao Z."/>
            <person name="Ling J."/>
            <person name="Yang Y."/>
            <person name="Yin W.B."/>
            <person name="Xie B."/>
        </authorList>
    </citation>
    <scope>NUCLEOTIDE SEQUENCE [LARGE SCALE GENOMIC DNA]</scope>
    <source>
        <strain evidence="2">170</strain>
    </source>
</reference>
<name>A0A179F2K4_METCM</name>
<sequence length="288" mass="32464">MDSKHLRPLSTDPDDDWSDITDMSQRRRLQNRVNQQASRQRKLQHEAAVGIKRRARGRPRAACQTIKTRLSDQPSATPNGSQLMMHSSSYHNVRSGASLNRESAKYHNLLGDLAATVHQGLEHGDPASDLLLSLTKMNVLRAIMSNMSALGISFDIIRDDHAVSCFNIPEPSLGSQNLPISLQPTQLQTSVAHHPWTDPFPFPSLRDALIQHNGEFDETEFCNDVFGVNGTEPVGLIIWTEPWDPNGWEMTEVLARKWKWLLQGCVELQASTTYWRSLRGEHTLLDID</sequence>
<dbReference type="PANTHER" id="PTHR38116:SF5">
    <property type="entry name" value="BZIP DOMAIN-CONTAINING PROTEIN"/>
    <property type="match status" value="1"/>
</dbReference>
<dbReference type="Pfam" id="PF11905">
    <property type="entry name" value="DUF3425"/>
    <property type="match status" value="1"/>
</dbReference>
<accession>A0A179F2K4</accession>
<dbReference type="Proteomes" id="UP000078397">
    <property type="component" value="Unassembled WGS sequence"/>
</dbReference>
<organism evidence="2 3">
    <name type="scientific">Pochonia chlamydosporia 170</name>
    <dbReference type="NCBI Taxonomy" id="1380566"/>
    <lineage>
        <taxon>Eukaryota</taxon>
        <taxon>Fungi</taxon>
        <taxon>Dikarya</taxon>
        <taxon>Ascomycota</taxon>
        <taxon>Pezizomycotina</taxon>
        <taxon>Sordariomycetes</taxon>
        <taxon>Hypocreomycetidae</taxon>
        <taxon>Hypocreales</taxon>
        <taxon>Clavicipitaceae</taxon>
        <taxon>Pochonia</taxon>
    </lineage>
</organism>
<feature type="region of interest" description="Disordered" evidence="1">
    <location>
        <begin position="1"/>
        <end position="23"/>
    </location>
</feature>
<gene>
    <name evidence="2" type="ORF">VFPPC_03884</name>
</gene>
<keyword evidence="3" id="KW-1185">Reference proteome</keyword>
<evidence type="ECO:0008006" key="4">
    <source>
        <dbReference type="Google" id="ProtNLM"/>
    </source>
</evidence>